<dbReference type="EMBL" id="JADBEF010000001">
    <property type="protein sequence ID" value="MBE1564041.1"/>
    <property type="molecule type" value="Genomic_DNA"/>
</dbReference>
<feature type="transmembrane region" description="Helical" evidence="1">
    <location>
        <begin position="15"/>
        <end position="37"/>
    </location>
</feature>
<accession>A0ABR9KQL2</accession>
<reference evidence="2 3" key="1">
    <citation type="submission" date="2020-10" db="EMBL/GenBank/DDBJ databases">
        <title>Sequencing the genomes of 1000 actinobacteria strains.</title>
        <authorList>
            <person name="Klenk H.-P."/>
        </authorList>
    </citation>
    <scope>NUCLEOTIDE SEQUENCE [LARGE SCALE GENOMIC DNA]</scope>
    <source>
        <strain evidence="2 3">DSM 43748</strain>
    </source>
</reference>
<sequence length="38" mass="4343">MLAWRRGWWSWVGRTHYTCVALAEVAYLAVAASYNLLG</sequence>
<evidence type="ECO:0000313" key="2">
    <source>
        <dbReference type="EMBL" id="MBE1564041.1"/>
    </source>
</evidence>
<keyword evidence="3" id="KW-1185">Reference proteome</keyword>
<proteinExistence type="predicted"/>
<keyword evidence="1" id="KW-0472">Membrane</keyword>
<keyword evidence="1" id="KW-1133">Transmembrane helix</keyword>
<organism evidence="2 3">
    <name type="scientific">Nonomuraea africana</name>
    <dbReference type="NCBI Taxonomy" id="46171"/>
    <lineage>
        <taxon>Bacteria</taxon>
        <taxon>Bacillati</taxon>
        <taxon>Actinomycetota</taxon>
        <taxon>Actinomycetes</taxon>
        <taxon>Streptosporangiales</taxon>
        <taxon>Streptosporangiaceae</taxon>
        <taxon>Nonomuraea</taxon>
    </lineage>
</organism>
<keyword evidence="1" id="KW-0812">Transmembrane</keyword>
<name>A0ABR9KQL2_9ACTN</name>
<protein>
    <recommendedName>
        <fullName evidence="4">Transposase</fullName>
    </recommendedName>
</protein>
<evidence type="ECO:0000256" key="1">
    <source>
        <dbReference type="SAM" id="Phobius"/>
    </source>
</evidence>
<evidence type="ECO:0000313" key="3">
    <source>
        <dbReference type="Proteomes" id="UP000661607"/>
    </source>
</evidence>
<dbReference type="Proteomes" id="UP000661607">
    <property type="component" value="Unassembled WGS sequence"/>
</dbReference>
<gene>
    <name evidence="2" type="ORF">H4W81_006820</name>
</gene>
<evidence type="ECO:0008006" key="4">
    <source>
        <dbReference type="Google" id="ProtNLM"/>
    </source>
</evidence>
<comment type="caution">
    <text evidence="2">The sequence shown here is derived from an EMBL/GenBank/DDBJ whole genome shotgun (WGS) entry which is preliminary data.</text>
</comment>